<proteinExistence type="predicted"/>
<evidence type="ECO:0000313" key="2">
    <source>
        <dbReference type="Proteomes" id="UP000324800"/>
    </source>
</evidence>
<dbReference type="Proteomes" id="UP000324800">
    <property type="component" value="Unassembled WGS sequence"/>
</dbReference>
<name>A0A5J4WTA6_9EUKA</name>
<gene>
    <name evidence="1" type="ORF">EZS28_006283</name>
</gene>
<comment type="caution">
    <text evidence="1">The sequence shown here is derived from an EMBL/GenBank/DDBJ whole genome shotgun (WGS) entry which is preliminary data.</text>
</comment>
<evidence type="ECO:0000313" key="1">
    <source>
        <dbReference type="EMBL" id="KAA6398190.1"/>
    </source>
</evidence>
<accession>A0A5J4WTA6</accession>
<protein>
    <submittedName>
        <fullName evidence="1">Uncharacterized protein</fullName>
    </submittedName>
</protein>
<sequence length="119" mass="13536">MEIFLTVPTGLNSTRSQPLTDDIDATGSDINVFASDCEITVTDADAGRALITPPIQEIYFFTLMFMELLNRRNAFAKEFWANTIVQTQVWDYYAQIMNVPEATRLVEILMHQILNSTLK</sequence>
<dbReference type="EMBL" id="SNRW01001011">
    <property type="protein sequence ID" value="KAA6398190.1"/>
    <property type="molecule type" value="Genomic_DNA"/>
</dbReference>
<organism evidence="1 2">
    <name type="scientific">Streblomastix strix</name>
    <dbReference type="NCBI Taxonomy" id="222440"/>
    <lineage>
        <taxon>Eukaryota</taxon>
        <taxon>Metamonada</taxon>
        <taxon>Preaxostyla</taxon>
        <taxon>Oxymonadida</taxon>
        <taxon>Streblomastigidae</taxon>
        <taxon>Streblomastix</taxon>
    </lineage>
</organism>
<dbReference type="AlphaFoldDB" id="A0A5J4WTA6"/>
<reference evidence="1 2" key="1">
    <citation type="submission" date="2019-03" db="EMBL/GenBank/DDBJ databases">
        <title>Single cell metagenomics reveals metabolic interactions within the superorganism composed of flagellate Streblomastix strix and complex community of Bacteroidetes bacteria on its surface.</title>
        <authorList>
            <person name="Treitli S.C."/>
            <person name="Kolisko M."/>
            <person name="Husnik F."/>
            <person name="Keeling P."/>
            <person name="Hampl V."/>
        </authorList>
    </citation>
    <scope>NUCLEOTIDE SEQUENCE [LARGE SCALE GENOMIC DNA]</scope>
    <source>
        <strain evidence="1">ST1C</strain>
    </source>
</reference>